<dbReference type="EMBL" id="CP002833">
    <property type="protein sequence ID" value="AFI65445.1"/>
    <property type="molecule type" value="Genomic_DNA"/>
</dbReference>
<protein>
    <submittedName>
        <fullName evidence="1">Uncharacterized protein</fullName>
    </submittedName>
</protein>
<reference evidence="1 2" key="1">
    <citation type="journal article" date="2012" name="PLoS ONE">
        <title>Evolution of Burkholderia pseudomallei in recurrent melioidosis.</title>
        <authorList>
            <person name="Hayden H.S."/>
            <person name="Lim R."/>
            <person name="Brittnacher M.J."/>
            <person name="Sims E.H."/>
            <person name="Ramage E.R."/>
            <person name="Fong C."/>
            <person name="Wu Z."/>
            <person name="Crist E."/>
            <person name="Chang J."/>
            <person name="Zhou Y."/>
            <person name="Radey M."/>
            <person name="Rohmer L."/>
            <person name="Haugen E."/>
            <person name="Gillett W."/>
            <person name="Wuthiekanun V."/>
            <person name="Peacock S.J."/>
            <person name="Kaul R."/>
            <person name="Miller S.I."/>
            <person name="Manoil C."/>
            <person name="Jacobs M.A."/>
        </authorList>
    </citation>
    <scope>NUCLEOTIDE SEQUENCE [LARGE SCALE GENOMIC DNA]</scope>
    <source>
        <strain evidence="1 2">1026b</strain>
    </source>
</reference>
<gene>
    <name evidence="1" type="ordered locus">BP1026B_I0788</name>
</gene>
<organism evidence="1 2">
    <name type="scientific">Burkholderia pseudomallei (strain 1026b)</name>
    <dbReference type="NCBI Taxonomy" id="884204"/>
    <lineage>
        <taxon>Bacteria</taxon>
        <taxon>Pseudomonadati</taxon>
        <taxon>Pseudomonadota</taxon>
        <taxon>Betaproteobacteria</taxon>
        <taxon>Burkholderiales</taxon>
        <taxon>Burkholderiaceae</taxon>
        <taxon>Burkholderia</taxon>
        <taxon>pseudomallei group</taxon>
    </lineage>
</organism>
<dbReference type="Proteomes" id="UP000010087">
    <property type="component" value="Chromosome 1"/>
</dbReference>
<evidence type="ECO:0000313" key="1">
    <source>
        <dbReference type="EMBL" id="AFI65445.1"/>
    </source>
</evidence>
<proteinExistence type="predicted"/>
<dbReference type="KEGG" id="bpz:BP1026B_I0788"/>
<evidence type="ECO:0000313" key="2">
    <source>
        <dbReference type="Proteomes" id="UP000010087"/>
    </source>
</evidence>
<name>A0A0H3HHM8_BURP2</name>
<accession>A0A0H3HHM8</accession>
<dbReference type="AlphaFoldDB" id="A0A0H3HHM8"/>
<sequence length="41" mass="4766">MACVFERGRLACRLRRRIRFRPNDAGHRLPFNSSGTKHANP</sequence>